<gene>
    <name evidence="1" type="ORF">DES52_11671</name>
</gene>
<organism evidence="1 2">
    <name type="scientific">Deinococcus yavapaiensis KR-236</name>
    <dbReference type="NCBI Taxonomy" id="694435"/>
    <lineage>
        <taxon>Bacteria</taxon>
        <taxon>Thermotogati</taxon>
        <taxon>Deinococcota</taxon>
        <taxon>Deinococci</taxon>
        <taxon>Deinococcales</taxon>
        <taxon>Deinococcaceae</taxon>
        <taxon>Deinococcus</taxon>
    </lineage>
</organism>
<dbReference type="EMBL" id="QJSX01000016">
    <property type="protein sequence ID" value="PYE51004.1"/>
    <property type="molecule type" value="Genomic_DNA"/>
</dbReference>
<proteinExistence type="predicted"/>
<comment type="caution">
    <text evidence="1">The sequence shown here is derived from an EMBL/GenBank/DDBJ whole genome shotgun (WGS) entry which is preliminary data.</text>
</comment>
<evidence type="ECO:0000313" key="1">
    <source>
        <dbReference type="EMBL" id="PYE51004.1"/>
    </source>
</evidence>
<dbReference type="AlphaFoldDB" id="A0A318S2E9"/>
<accession>A0A318S2E9</accession>
<dbReference type="Proteomes" id="UP000248326">
    <property type="component" value="Unassembled WGS sequence"/>
</dbReference>
<evidence type="ECO:0000313" key="2">
    <source>
        <dbReference type="Proteomes" id="UP000248326"/>
    </source>
</evidence>
<name>A0A318S2E9_9DEIO</name>
<reference evidence="1 2" key="1">
    <citation type="submission" date="2018-06" db="EMBL/GenBank/DDBJ databases">
        <title>Genomic Encyclopedia of Type Strains, Phase IV (KMG-IV): sequencing the most valuable type-strain genomes for metagenomic binning, comparative biology and taxonomic classification.</title>
        <authorList>
            <person name="Goeker M."/>
        </authorList>
    </citation>
    <scope>NUCLEOTIDE SEQUENCE [LARGE SCALE GENOMIC DNA]</scope>
    <source>
        <strain evidence="1 2">DSM 18048</strain>
    </source>
</reference>
<protein>
    <submittedName>
        <fullName evidence="1">Uncharacterized protein</fullName>
    </submittedName>
</protein>
<sequence length="54" mass="6140">MLGALKVPAFHAFVRAYKTHERVALEGVSIHQGANAREAQRNYDRIAEKVTCEW</sequence>
<keyword evidence="2" id="KW-1185">Reference proteome</keyword>
<dbReference type="RefSeq" id="WP_170131133.1">
    <property type="nucleotide sequence ID" value="NZ_QJSX01000016.1"/>
</dbReference>